<dbReference type="AlphaFoldDB" id="A6GEL3"/>
<keyword evidence="1" id="KW-0732">Signal</keyword>
<protein>
    <submittedName>
        <fullName evidence="2">Uncharacterized protein</fullName>
    </submittedName>
</protein>
<accession>A6GEL3</accession>
<comment type="caution">
    <text evidence="2">The sequence shown here is derived from an EMBL/GenBank/DDBJ whole genome shotgun (WGS) entry which is preliminary data.</text>
</comment>
<organism evidence="2 3">
    <name type="scientific">Plesiocystis pacifica SIR-1</name>
    <dbReference type="NCBI Taxonomy" id="391625"/>
    <lineage>
        <taxon>Bacteria</taxon>
        <taxon>Pseudomonadati</taxon>
        <taxon>Myxococcota</taxon>
        <taxon>Polyangia</taxon>
        <taxon>Nannocystales</taxon>
        <taxon>Nannocystaceae</taxon>
        <taxon>Plesiocystis</taxon>
    </lineage>
</organism>
<evidence type="ECO:0000313" key="3">
    <source>
        <dbReference type="Proteomes" id="UP000005801"/>
    </source>
</evidence>
<name>A6GEL3_9BACT</name>
<evidence type="ECO:0000256" key="1">
    <source>
        <dbReference type="SAM" id="SignalP"/>
    </source>
</evidence>
<reference evidence="2 3" key="1">
    <citation type="submission" date="2007-06" db="EMBL/GenBank/DDBJ databases">
        <authorList>
            <person name="Shimkets L."/>
            <person name="Ferriera S."/>
            <person name="Johnson J."/>
            <person name="Kravitz S."/>
            <person name="Beeson K."/>
            <person name="Sutton G."/>
            <person name="Rogers Y.-H."/>
            <person name="Friedman R."/>
            <person name="Frazier M."/>
            <person name="Venter J.C."/>
        </authorList>
    </citation>
    <scope>NUCLEOTIDE SEQUENCE [LARGE SCALE GENOMIC DNA]</scope>
    <source>
        <strain evidence="2 3">SIR-1</strain>
    </source>
</reference>
<dbReference type="Proteomes" id="UP000005801">
    <property type="component" value="Unassembled WGS sequence"/>
</dbReference>
<sequence length="196" mass="20346">MLLLFAALLAPSWVRAEIDGDDDPEAPATRAQAHALLPAAAGFDPLTTAPDPRVEQVSVDGPVSAPGLDEACDAPEQSSVSELVDCGAEWSQSLDEPALVSLLRRVLLEGTPEQCTELLTELWERESCQVGGTECGKLIAGGLPGPAPKLANASTGDTFLAQLSAPIPGARRLPLPADASFRALLTPTPPSPPPRS</sequence>
<gene>
    <name evidence="2" type="ORF">PPSIR1_28881</name>
</gene>
<keyword evidence="3" id="KW-1185">Reference proteome</keyword>
<proteinExistence type="predicted"/>
<feature type="chain" id="PRO_5002697805" evidence="1">
    <location>
        <begin position="17"/>
        <end position="196"/>
    </location>
</feature>
<dbReference type="EMBL" id="ABCS01000083">
    <property type="protein sequence ID" value="EDM75721.1"/>
    <property type="molecule type" value="Genomic_DNA"/>
</dbReference>
<feature type="signal peptide" evidence="1">
    <location>
        <begin position="1"/>
        <end position="16"/>
    </location>
</feature>
<evidence type="ECO:0000313" key="2">
    <source>
        <dbReference type="EMBL" id="EDM75721.1"/>
    </source>
</evidence>